<evidence type="ECO:0000313" key="2">
    <source>
        <dbReference type="EMBL" id="GAA4868844.1"/>
    </source>
</evidence>
<keyword evidence="1" id="KW-1133">Transmembrane helix</keyword>
<sequence>MATTNESDEAVSSRSDLGPVARAHLRSALTGSIFAMSVLAYLGDHDTALVTAVVTVAGTGIVIFLGEAYAGLLSTALASERKVPRAEVRHEISASSMAAAPGVLAGAFLLLADLLGLSVPTAVDIGLWLGVLTLTGLSLVEAHGSHRSVLVRVGSVVGSVLVGVAIIVLKAQLH</sequence>
<comment type="caution">
    <text evidence="2">The sequence shown here is derived from an EMBL/GenBank/DDBJ whole genome shotgun (WGS) entry which is preliminary data.</text>
</comment>
<keyword evidence="1" id="KW-0472">Membrane</keyword>
<gene>
    <name evidence="2" type="ORF">GCM10023203_17280</name>
</gene>
<proteinExistence type="predicted"/>
<dbReference type="RefSeq" id="WP_274231316.1">
    <property type="nucleotide sequence ID" value="NZ_BAABHQ010000003.1"/>
</dbReference>
<keyword evidence="1" id="KW-0812">Transmembrane</keyword>
<evidence type="ECO:0000256" key="1">
    <source>
        <dbReference type="SAM" id="Phobius"/>
    </source>
</evidence>
<dbReference type="EMBL" id="BAABHQ010000003">
    <property type="protein sequence ID" value="GAA4868844.1"/>
    <property type="molecule type" value="Genomic_DNA"/>
</dbReference>
<feature type="transmembrane region" description="Helical" evidence="1">
    <location>
        <begin position="98"/>
        <end position="119"/>
    </location>
</feature>
<reference evidence="3" key="1">
    <citation type="journal article" date="2019" name="Int. J. Syst. Evol. Microbiol.">
        <title>The Global Catalogue of Microorganisms (GCM) 10K type strain sequencing project: providing services to taxonomists for standard genome sequencing and annotation.</title>
        <authorList>
            <consortium name="The Broad Institute Genomics Platform"/>
            <consortium name="The Broad Institute Genome Sequencing Center for Infectious Disease"/>
            <person name="Wu L."/>
            <person name="Ma J."/>
        </authorList>
    </citation>
    <scope>NUCLEOTIDE SEQUENCE [LARGE SCALE GENOMIC DNA]</scope>
    <source>
        <strain evidence="3">JCM 17983</strain>
    </source>
</reference>
<protein>
    <recommendedName>
        <fullName evidence="4">VIT family protein</fullName>
    </recommendedName>
</protein>
<feature type="transmembrane region" description="Helical" evidence="1">
    <location>
        <begin position="48"/>
        <end position="77"/>
    </location>
</feature>
<feature type="transmembrane region" description="Helical" evidence="1">
    <location>
        <begin position="125"/>
        <end position="142"/>
    </location>
</feature>
<dbReference type="Proteomes" id="UP001500457">
    <property type="component" value="Unassembled WGS sequence"/>
</dbReference>
<organism evidence="2 3">
    <name type="scientific">Actinomycetospora straminea</name>
    <dbReference type="NCBI Taxonomy" id="663607"/>
    <lineage>
        <taxon>Bacteria</taxon>
        <taxon>Bacillati</taxon>
        <taxon>Actinomycetota</taxon>
        <taxon>Actinomycetes</taxon>
        <taxon>Pseudonocardiales</taxon>
        <taxon>Pseudonocardiaceae</taxon>
        <taxon>Actinomycetospora</taxon>
    </lineage>
</organism>
<accession>A0ABP9E5G2</accession>
<feature type="transmembrane region" description="Helical" evidence="1">
    <location>
        <begin position="149"/>
        <end position="169"/>
    </location>
</feature>
<evidence type="ECO:0000313" key="3">
    <source>
        <dbReference type="Proteomes" id="UP001500457"/>
    </source>
</evidence>
<evidence type="ECO:0008006" key="4">
    <source>
        <dbReference type="Google" id="ProtNLM"/>
    </source>
</evidence>
<name>A0ABP9E5G2_9PSEU</name>
<keyword evidence="3" id="KW-1185">Reference proteome</keyword>